<evidence type="ECO:0000256" key="1">
    <source>
        <dbReference type="SAM" id="MobiDB-lite"/>
    </source>
</evidence>
<dbReference type="Proteomes" id="UP001187531">
    <property type="component" value="Unassembled WGS sequence"/>
</dbReference>
<comment type="caution">
    <text evidence="4">The sequence shown here is derived from an EMBL/GenBank/DDBJ whole genome shotgun (WGS) entry which is preliminary data.</text>
</comment>
<organism evidence="4 5">
    <name type="scientific">Artemia franciscana</name>
    <name type="common">Brine shrimp</name>
    <name type="synonym">Artemia sanfranciscana</name>
    <dbReference type="NCBI Taxonomy" id="6661"/>
    <lineage>
        <taxon>Eukaryota</taxon>
        <taxon>Metazoa</taxon>
        <taxon>Ecdysozoa</taxon>
        <taxon>Arthropoda</taxon>
        <taxon>Crustacea</taxon>
        <taxon>Branchiopoda</taxon>
        <taxon>Anostraca</taxon>
        <taxon>Artemiidae</taxon>
        <taxon>Artemia</taxon>
    </lineage>
</organism>
<keyword evidence="2" id="KW-0472">Membrane</keyword>
<keyword evidence="2" id="KW-1133">Transmembrane helix</keyword>
<keyword evidence="2" id="KW-0812">Transmembrane</keyword>
<evidence type="ECO:0000256" key="2">
    <source>
        <dbReference type="SAM" id="Phobius"/>
    </source>
</evidence>
<evidence type="ECO:0000313" key="5">
    <source>
        <dbReference type="Proteomes" id="UP001187531"/>
    </source>
</evidence>
<evidence type="ECO:0000313" key="4">
    <source>
        <dbReference type="EMBL" id="KAK2701679.1"/>
    </source>
</evidence>
<dbReference type="Pfam" id="PF13843">
    <property type="entry name" value="DDE_Tnp_1_7"/>
    <property type="match status" value="1"/>
</dbReference>
<feature type="region of interest" description="Disordered" evidence="1">
    <location>
        <begin position="33"/>
        <end position="89"/>
    </location>
</feature>
<accession>A0AA88H7J0</accession>
<dbReference type="AlphaFoldDB" id="A0AA88H7J0"/>
<reference evidence="4" key="1">
    <citation type="submission" date="2023-07" db="EMBL/GenBank/DDBJ databases">
        <title>Chromosome-level genome assembly of Artemia franciscana.</title>
        <authorList>
            <person name="Jo E."/>
        </authorList>
    </citation>
    <scope>NUCLEOTIDE SEQUENCE</scope>
    <source>
        <tissue evidence="4">Whole body</tissue>
    </source>
</reference>
<evidence type="ECO:0000259" key="3">
    <source>
        <dbReference type="Pfam" id="PF13843"/>
    </source>
</evidence>
<feature type="region of interest" description="Disordered" evidence="1">
    <location>
        <begin position="507"/>
        <end position="540"/>
    </location>
</feature>
<dbReference type="PANTHER" id="PTHR47272">
    <property type="entry name" value="DDE_TNP_1_7 DOMAIN-CONTAINING PROTEIN"/>
    <property type="match status" value="1"/>
</dbReference>
<dbReference type="InterPro" id="IPR029526">
    <property type="entry name" value="PGBD"/>
</dbReference>
<dbReference type="EMBL" id="JAVRJZ010002335">
    <property type="protein sequence ID" value="KAK2701679.1"/>
    <property type="molecule type" value="Genomic_DNA"/>
</dbReference>
<proteinExistence type="predicted"/>
<name>A0AA88H7J0_ARTSF</name>
<feature type="domain" description="PiggyBac transposable element-derived protein" evidence="3">
    <location>
        <begin position="117"/>
        <end position="476"/>
    </location>
</feature>
<gene>
    <name evidence="4" type="ORF">QYM36_019680</name>
</gene>
<dbReference type="PANTHER" id="PTHR47272:SF1">
    <property type="entry name" value="PIGGYBAC TRANSPOSABLE ELEMENT-DERIVED PROTEIN 3-LIKE"/>
    <property type="match status" value="1"/>
</dbReference>
<sequence length="593" mass="69037">MSKREERLFRSQTTRNANHIFSRDEAVQYILEPDGELSDLEIEDDEDLDHEEDDNDPDWNPPVDPSLEYNVDEDDLPYPTPFQSSSSREFRWRKQNFESPDVTWKSSLPPPPPEIPTPIEYFKQMFDDDMVERLVFQSNLYAMQKEGVQLKVTNKEMGQFLGIHMLMGIIKQPTMSQHWNRATRFPLIADVMPRDRFKTLRRFFHANDNHLAVPKGQDGYDSLFKLRPVIDGLRANLTKIPAEERQSIDEQMVPFKGKLRFKQYLKDKPHSWGIKIFSRAGASGIIYDFEVYTGKGSVPVTELGQGAEVVLRLAEEIPRDKNFKLFFDNYYTSIPLIRELLLHGIHSAGTVRTNRLKGCNIEADDLLKKKGRGSFDYRVETNSGIVVTKWFDNKSVCIASSFVGAEPSDNCKRWDRNSKKYVDVVRPLCIAEYNKFMGGVDLSDMLIELYRIDIRGKKWYMRLFYYFLDLSVVNAWLLYRRHMGQQGRTHNKSLLDFKSEIANYLTSTNDGTPKPRGRPLRDQDCSTPKRPKLAKPKPYDSVRYDGIQHWPEAVADKKRCRLCSAYARIQCFKCHVSLCLVKNRNCFKIFHTQ</sequence>
<feature type="compositionally biased region" description="Acidic residues" evidence="1">
    <location>
        <begin position="33"/>
        <end position="57"/>
    </location>
</feature>
<protein>
    <recommendedName>
        <fullName evidence="3">PiggyBac transposable element-derived protein domain-containing protein</fullName>
    </recommendedName>
</protein>
<feature type="transmembrane region" description="Helical" evidence="2">
    <location>
        <begin position="459"/>
        <end position="479"/>
    </location>
</feature>
<keyword evidence="5" id="KW-1185">Reference proteome</keyword>